<proteinExistence type="inferred from homology"/>
<keyword evidence="8 11" id="KW-0256">Endoplasmic reticulum</keyword>
<evidence type="ECO:0000256" key="4">
    <source>
        <dbReference type="ARBA" id="ARBA00022502"/>
    </source>
</evidence>
<evidence type="ECO:0000256" key="6">
    <source>
        <dbReference type="ARBA" id="ARBA00022679"/>
    </source>
</evidence>
<dbReference type="EC" id="2.4.1.-" evidence="11"/>
<keyword evidence="10 11" id="KW-0472">Membrane</keyword>
<feature type="transmembrane region" description="Helical" evidence="11">
    <location>
        <begin position="534"/>
        <end position="553"/>
    </location>
</feature>
<dbReference type="Pfam" id="PF04188">
    <property type="entry name" value="Mannosyl_trans2"/>
    <property type="match status" value="1"/>
</dbReference>
<reference evidence="12 13" key="1">
    <citation type="submission" date="2019-01" db="EMBL/GenBank/DDBJ databases">
        <authorList>
            <person name="Ferrante I. M."/>
        </authorList>
    </citation>
    <scope>NUCLEOTIDE SEQUENCE [LARGE SCALE GENOMIC DNA]</scope>
    <source>
        <strain evidence="12 13">B856</strain>
    </source>
</reference>
<accession>A0A448Z2J3</accession>
<sequence length="634" mass="70866">MITPWLANTKTEGVTAMSAPTSGEAMNTYSKAKLLVTIFLFRVCYLSGMVVSSHFLLEHNPGDDVLRFDMRLNDVNGCFCLQGQACDNGATDYTASDCAILSNHSSNGSQRYWEFLLTPFTKWDAARFLHLATNPSMRDPPRYLLSPPSPSENPWESSEQAHAFLPMFPSILQHFSLFLYHILPEQILPPTFESLVVLSGILFNNFFCLTVATLGLYHLTFLVISRNKTLNSGGGQREQQYHDKGRHFVASVVCLVFGIWNPALVFFATNYSETFFATTSILGHLCIKLSKNQGNIAMWFIGIGCWMVGSYTRSNGSLQSLWLLQDGLSHIILLFRHRNSVCHKGGTNVATNPRTTNLSYLFRAIVIGIQSTMGAVLVTLPVRYHDLKGWDRHCVGAAVRPSWCSYGNENPSVLSSSFSLYRYIQDKHWNVGFFRYYEWKQIPNFLLAAPIITLSTIGVYQWIHWSLVTDYGKGKFPSSRGMLFVGWPLHALAESASAFDGQASSGTVAHGSRNDTTEPVFAPWSLLLENSSLLGHYAILAILAFVGLFIAHVQISTRMICSASPAITWFIANILMSPPTNDAGTSVSKYNEKEPKSGSYVDILQEKRRDIVLFYIALYLLLGSVLHVNFLPWT</sequence>
<dbReference type="GO" id="GO:0005789">
    <property type="term" value="C:endoplasmic reticulum membrane"/>
    <property type="evidence" value="ECO:0007669"/>
    <property type="project" value="UniProtKB-SubCell"/>
</dbReference>
<dbReference type="AlphaFoldDB" id="A0A448Z2J3"/>
<protein>
    <recommendedName>
        <fullName evidence="11">GPI mannosyltransferase 2</fullName>
        <ecNumber evidence="11">2.4.1.-</ecNumber>
    </recommendedName>
</protein>
<evidence type="ECO:0000256" key="2">
    <source>
        <dbReference type="ARBA" id="ARBA00004687"/>
    </source>
</evidence>
<dbReference type="PANTHER" id="PTHR12468">
    <property type="entry name" value="GPI MANNOSYLTRANSFERASE 2"/>
    <property type="match status" value="1"/>
</dbReference>
<evidence type="ECO:0000256" key="1">
    <source>
        <dbReference type="ARBA" id="ARBA00004477"/>
    </source>
</evidence>
<evidence type="ECO:0000256" key="7">
    <source>
        <dbReference type="ARBA" id="ARBA00022692"/>
    </source>
</evidence>
<dbReference type="OrthoDB" id="10252502at2759"/>
<evidence type="ECO:0000256" key="11">
    <source>
        <dbReference type="RuleBase" id="RU363112"/>
    </source>
</evidence>
<feature type="transmembrane region" description="Helical" evidence="11">
    <location>
        <begin position="245"/>
        <end position="268"/>
    </location>
</feature>
<keyword evidence="7 11" id="KW-0812">Transmembrane</keyword>
<dbReference type="GO" id="GO:0031501">
    <property type="term" value="C:mannosyltransferase complex"/>
    <property type="evidence" value="ECO:0007669"/>
    <property type="project" value="TreeGrafter"/>
</dbReference>
<feature type="transmembrane region" description="Helical" evidence="11">
    <location>
        <begin position="445"/>
        <end position="463"/>
    </location>
</feature>
<keyword evidence="5 11" id="KW-0328">Glycosyltransferase</keyword>
<feature type="transmembrane region" description="Helical" evidence="11">
    <location>
        <begin position="360"/>
        <end position="382"/>
    </location>
</feature>
<dbReference type="GO" id="GO:0000009">
    <property type="term" value="F:alpha-1,6-mannosyltransferase activity"/>
    <property type="evidence" value="ECO:0007669"/>
    <property type="project" value="InterPro"/>
</dbReference>
<evidence type="ECO:0000256" key="5">
    <source>
        <dbReference type="ARBA" id="ARBA00022676"/>
    </source>
</evidence>
<keyword evidence="9 11" id="KW-1133">Transmembrane helix</keyword>
<evidence type="ECO:0000256" key="8">
    <source>
        <dbReference type="ARBA" id="ARBA00022824"/>
    </source>
</evidence>
<evidence type="ECO:0000256" key="9">
    <source>
        <dbReference type="ARBA" id="ARBA00022989"/>
    </source>
</evidence>
<dbReference type="PANTHER" id="PTHR12468:SF2">
    <property type="entry name" value="GPI MANNOSYLTRANSFERASE 2"/>
    <property type="match status" value="1"/>
</dbReference>
<evidence type="ECO:0000313" key="12">
    <source>
        <dbReference type="EMBL" id="VEU36283.1"/>
    </source>
</evidence>
<comment type="subcellular location">
    <subcellularLocation>
        <location evidence="1 11">Endoplasmic reticulum membrane</location>
        <topology evidence="1 11">Multi-pass membrane protein</topology>
    </subcellularLocation>
</comment>
<feature type="transmembrane region" description="Helical" evidence="11">
    <location>
        <begin position="612"/>
        <end position="631"/>
    </location>
</feature>
<keyword evidence="13" id="KW-1185">Reference proteome</keyword>
<dbReference type="UniPathway" id="UPA00196"/>
<evidence type="ECO:0000256" key="10">
    <source>
        <dbReference type="ARBA" id="ARBA00023136"/>
    </source>
</evidence>
<organism evidence="12 13">
    <name type="scientific">Pseudo-nitzschia multistriata</name>
    <dbReference type="NCBI Taxonomy" id="183589"/>
    <lineage>
        <taxon>Eukaryota</taxon>
        <taxon>Sar</taxon>
        <taxon>Stramenopiles</taxon>
        <taxon>Ochrophyta</taxon>
        <taxon>Bacillariophyta</taxon>
        <taxon>Bacillariophyceae</taxon>
        <taxon>Bacillariophycidae</taxon>
        <taxon>Bacillariales</taxon>
        <taxon>Bacillariaceae</taxon>
        <taxon>Pseudo-nitzschia</taxon>
    </lineage>
</organism>
<keyword evidence="4 11" id="KW-0337">GPI-anchor biosynthesis</keyword>
<feature type="transmembrane region" description="Helical" evidence="11">
    <location>
        <begin position="34"/>
        <end position="57"/>
    </location>
</feature>
<dbReference type="InterPro" id="IPR007315">
    <property type="entry name" value="PIG-V/Gpi18"/>
</dbReference>
<gene>
    <name evidence="12" type="ORF">PSNMU_V1.4_AUG-EV-PASAV3_0030360</name>
</gene>
<keyword evidence="6 11" id="KW-0808">Transferase</keyword>
<comment type="similarity">
    <text evidence="3 11">Belongs to the PIGV family.</text>
</comment>
<comment type="function">
    <text evidence="11">Mannosyltransferase involved in glycosylphosphatidylinositol-anchor biosynthesis.</text>
</comment>
<dbReference type="GO" id="GO:0006506">
    <property type="term" value="P:GPI anchor biosynthetic process"/>
    <property type="evidence" value="ECO:0007669"/>
    <property type="project" value="UniProtKB-UniPathway"/>
</dbReference>
<name>A0A448Z2J3_9STRA</name>
<evidence type="ECO:0000256" key="3">
    <source>
        <dbReference type="ARBA" id="ARBA00008698"/>
    </source>
</evidence>
<dbReference type="EMBL" id="CAACVS010000083">
    <property type="protein sequence ID" value="VEU36283.1"/>
    <property type="molecule type" value="Genomic_DNA"/>
</dbReference>
<dbReference type="Proteomes" id="UP000291116">
    <property type="component" value="Unassembled WGS sequence"/>
</dbReference>
<dbReference type="GO" id="GO:0004376">
    <property type="term" value="F:GPI mannosyltransferase activity"/>
    <property type="evidence" value="ECO:0007669"/>
    <property type="project" value="InterPro"/>
</dbReference>
<evidence type="ECO:0000313" key="13">
    <source>
        <dbReference type="Proteomes" id="UP000291116"/>
    </source>
</evidence>
<comment type="pathway">
    <text evidence="2 11">Glycolipid biosynthesis; glycosylphosphatidylinositol-anchor biosynthesis.</text>
</comment>
<comment type="caution">
    <text evidence="11">Lacks conserved residue(s) required for the propagation of feature annotation.</text>
</comment>
<feature type="transmembrane region" description="Helical" evidence="11">
    <location>
        <begin position="195"/>
        <end position="224"/>
    </location>
</feature>